<dbReference type="PANTHER" id="PTHR23426">
    <property type="entry name" value="FERREDOXIN/ADRENODOXIN"/>
    <property type="match status" value="1"/>
</dbReference>
<dbReference type="PROSITE" id="PS00814">
    <property type="entry name" value="ADX"/>
    <property type="match status" value="1"/>
</dbReference>
<dbReference type="InterPro" id="IPR012675">
    <property type="entry name" value="Beta-grasp_dom_sf"/>
</dbReference>
<dbReference type="CDD" id="cd00207">
    <property type="entry name" value="fer2"/>
    <property type="match status" value="1"/>
</dbReference>
<dbReference type="RefSeq" id="WP_420244730.1">
    <property type="nucleotide sequence ID" value="NZ_BOPV01000001.1"/>
</dbReference>
<dbReference type="GO" id="GO:0009055">
    <property type="term" value="F:electron transfer activity"/>
    <property type="evidence" value="ECO:0007669"/>
    <property type="project" value="TreeGrafter"/>
</dbReference>
<keyword evidence="2" id="KW-0001">2Fe-2S</keyword>
<proteinExistence type="inferred from homology"/>
<keyword evidence="9" id="KW-1185">Reference proteome</keyword>
<evidence type="ECO:0000256" key="2">
    <source>
        <dbReference type="ARBA" id="ARBA00022714"/>
    </source>
</evidence>
<evidence type="ECO:0000256" key="5">
    <source>
        <dbReference type="ARBA" id="ARBA00023014"/>
    </source>
</evidence>
<evidence type="ECO:0000256" key="1">
    <source>
        <dbReference type="ARBA" id="ARBA00010914"/>
    </source>
</evidence>
<dbReference type="PROSITE" id="PS51085">
    <property type="entry name" value="2FE2S_FER_2"/>
    <property type="match status" value="1"/>
</dbReference>
<evidence type="ECO:0000313" key="9">
    <source>
        <dbReference type="Proteomes" id="UP000681075"/>
    </source>
</evidence>
<keyword evidence="5" id="KW-0411">Iron-sulfur</keyword>
<dbReference type="AlphaFoldDB" id="A0A8S8XKH9"/>
<dbReference type="Proteomes" id="UP000681075">
    <property type="component" value="Unassembled WGS sequence"/>
</dbReference>
<keyword evidence="3" id="KW-0479">Metal-binding</keyword>
<evidence type="ECO:0000256" key="4">
    <source>
        <dbReference type="ARBA" id="ARBA00023004"/>
    </source>
</evidence>
<dbReference type="EMBL" id="BOPV01000001">
    <property type="protein sequence ID" value="GIL41300.1"/>
    <property type="molecule type" value="Genomic_DNA"/>
</dbReference>
<comment type="caution">
    <text evidence="8">The sequence shown here is derived from an EMBL/GenBank/DDBJ whole genome shotgun (WGS) entry which is preliminary data.</text>
</comment>
<dbReference type="GO" id="GO:0140647">
    <property type="term" value="P:P450-containing electron transport chain"/>
    <property type="evidence" value="ECO:0007669"/>
    <property type="project" value="InterPro"/>
</dbReference>
<gene>
    <name evidence="8" type="ORF">TMPK1_35370</name>
</gene>
<dbReference type="InterPro" id="IPR001055">
    <property type="entry name" value="Adrenodoxin-like"/>
</dbReference>
<dbReference type="InterPro" id="IPR018298">
    <property type="entry name" value="Adrenodoxin_Fe-S_BS"/>
</dbReference>
<evidence type="ECO:0000313" key="8">
    <source>
        <dbReference type="EMBL" id="GIL41300.1"/>
    </source>
</evidence>
<evidence type="ECO:0000259" key="7">
    <source>
        <dbReference type="PROSITE" id="PS51085"/>
    </source>
</evidence>
<dbReference type="InterPro" id="IPR036010">
    <property type="entry name" value="2Fe-2S_ferredoxin-like_sf"/>
</dbReference>
<evidence type="ECO:0000256" key="3">
    <source>
        <dbReference type="ARBA" id="ARBA00022723"/>
    </source>
</evidence>
<dbReference type="Pfam" id="PF00111">
    <property type="entry name" value="Fer2"/>
    <property type="match status" value="1"/>
</dbReference>
<protein>
    <submittedName>
        <fullName evidence="8">Peptide ABC transporter substrate-binding protein</fullName>
    </submittedName>
</protein>
<dbReference type="PANTHER" id="PTHR23426:SF65">
    <property type="entry name" value="FERREDOXIN-2, MITOCHONDRIAL"/>
    <property type="match status" value="1"/>
</dbReference>
<dbReference type="GO" id="GO:0051537">
    <property type="term" value="F:2 iron, 2 sulfur cluster binding"/>
    <property type="evidence" value="ECO:0007669"/>
    <property type="project" value="UniProtKB-KW"/>
</dbReference>
<reference evidence="8" key="1">
    <citation type="submission" date="2021-02" db="EMBL/GenBank/DDBJ databases">
        <title>Genome sequence of Rhodospirillales sp. strain TMPK1 isolated from soil.</title>
        <authorList>
            <person name="Nakai R."/>
            <person name="Kusada H."/>
            <person name="Tamaki H."/>
        </authorList>
    </citation>
    <scope>NUCLEOTIDE SEQUENCE</scope>
    <source>
        <strain evidence="8">TMPK1</strain>
    </source>
</reference>
<accession>A0A8S8XKH9</accession>
<sequence>MKIFVEVEGKQHEIETTSELPLMEVMRDAGIPVLASCGGSCACATCHVYVDPAWVDRVPPKSPDEEATLDGAFGIEYNSRLSCQIAMAPELDGLKVILAPDAIG</sequence>
<dbReference type="InterPro" id="IPR001041">
    <property type="entry name" value="2Fe-2S_ferredoxin-type"/>
</dbReference>
<comment type="similarity">
    <text evidence="1">Belongs to the adrenodoxin/putidaredoxin family.</text>
</comment>
<keyword evidence="4" id="KW-0408">Iron</keyword>
<organism evidence="8 9">
    <name type="scientific">Roseiterribacter gracilis</name>
    <dbReference type="NCBI Taxonomy" id="2812848"/>
    <lineage>
        <taxon>Bacteria</taxon>
        <taxon>Pseudomonadati</taxon>
        <taxon>Pseudomonadota</taxon>
        <taxon>Alphaproteobacteria</taxon>
        <taxon>Rhodospirillales</taxon>
        <taxon>Roseiterribacteraceae</taxon>
        <taxon>Roseiterribacter</taxon>
    </lineage>
</organism>
<dbReference type="Gene3D" id="3.10.20.30">
    <property type="match status" value="1"/>
</dbReference>
<dbReference type="GO" id="GO:0046872">
    <property type="term" value="F:metal ion binding"/>
    <property type="evidence" value="ECO:0007669"/>
    <property type="project" value="UniProtKB-KW"/>
</dbReference>
<comment type="cofactor">
    <cofactor evidence="6">
        <name>[2Fe-2S] cluster</name>
        <dbReference type="ChEBI" id="CHEBI:190135"/>
    </cofactor>
</comment>
<evidence type="ECO:0000256" key="6">
    <source>
        <dbReference type="ARBA" id="ARBA00034078"/>
    </source>
</evidence>
<dbReference type="GO" id="GO:0005829">
    <property type="term" value="C:cytosol"/>
    <property type="evidence" value="ECO:0007669"/>
    <property type="project" value="TreeGrafter"/>
</dbReference>
<dbReference type="PRINTS" id="PR00355">
    <property type="entry name" value="ADRENODOXIN"/>
</dbReference>
<feature type="domain" description="2Fe-2S ferredoxin-type" evidence="7">
    <location>
        <begin position="1"/>
        <end position="102"/>
    </location>
</feature>
<name>A0A8S8XKH9_9PROT</name>
<dbReference type="SUPFAM" id="SSF54292">
    <property type="entry name" value="2Fe-2S ferredoxin-like"/>
    <property type="match status" value="1"/>
</dbReference>